<dbReference type="InterPro" id="IPR043710">
    <property type="entry name" value="DUF5650"/>
</dbReference>
<dbReference type="OrthoDB" id="218680at2"/>
<protein>
    <submittedName>
        <fullName evidence="1">Uncharacterized protein</fullName>
    </submittedName>
</protein>
<dbReference type="GO" id="GO:0000272">
    <property type="term" value="P:polysaccharide catabolic process"/>
    <property type="evidence" value="ECO:0007669"/>
    <property type="project" value="InterPro"/>
</dbReference>
<reference evidence="1 2" key="1">
    <citation type="submission" date="2019-03" db="EMBL/GenBank/DDBJ databases">
        <title>Deep-cultivation of Planctomycetes and their phenomic and genomic characterization uncovers novel biology.</title>
        <authorList>
            <person name="Wiegand S."/>
            <person name="Jogler M."/>
            <person name="Boedeker C."/>
            <person name="Pinto D."/>
            <person name="Vollmers J."/>
            <person name="Rivas-Marin E."/>
            <person name="Kohn T."/>
            <person name="Peeters S.H."/>
            <person name="Heuer A."/>
            <person name="Rast P."/>
            <person name="Oberbeckmann S."/>
            <person name="Bunk B."/>
            <person name="Jeske O."/>
            <person name="Meyerdierks A."/>
            <person name="Storesund J.E."/>
            <person name="Kallscheuer N."/>
            <person name="Luecker S."/>
            <person name="Lage O.M."/>
            <person name="Pohl T."/>
            <person name="Merkel B.J."/>
            <person name="Hornburger P."/>
            <person name="Mueller R.-W."/>
            <person name="Bruemmer F."/>
            <person name="Labrenz M."/>
            <person name="Spormann A.M."/>
            <person name="Op den Camp H."/>
            <person name="Overmann J."/>
            <person name="Amann R."/>
            <person name="Jetten M.S.M."/>
            <person name="Mascher T."/>
            <person name="Medema M.H."/>
            <person name="Devos D.P."/>
            <person name="Kaster A.-K."/>
            <person name="Ovreas L."/>
            <person name="Rohde M."/>
            <person name="Galperin M.Y."/>
            <person name="Jogler C."/>
        </authorList>
    </citation>
    <scope>NUCLEOTIDE SEQUENCE [LARGE SCALE GENOMIC DNA]</scope>
    <source>
        <strain evidence="1 2">Enr17</strain>
    </source>
</reference>
<dbReference type="SUPFAM" id="SSF63446">
    <property type="entry name" value="Type I dockerin domain"/>
    <property type="match status" value="1"/>
</dbReference>
<dbReference type="InterPro" id="IPR036439">
    <property type="entry name" value="Dockerin_dom_sf"/>
</dbReference>
<evidence type="ECO:0000313" key="1">
    <source>
        <dbReference type="EMBL" id="QDV50089.1"/>
    </source>
</evidence>
<dbReference type="InterPro" id="IPR018247">
    <property type="entry name" value="EF_Hand_1_Ca_BS"/>
</dbReference>
<name>A0A518IAM3_9PLAN</name>
<accession>A0A518IAM3</accession>
<gene>
    <name evidence="1" type="ORF">Enr17x_21250</name>
</gene>
<evidence type="ECO:0000313" key="2">
    <source>
        <dbReference type="Proteomes" id="UP000318313"/>
    </source>
</evidence>
<dbReference type="EMBL" id="CP037452">
    <property type="protein sequence ID" value="QDV50089.1"/>
    <property type="molecule type" value="Genomic_DNA"/>
</dbReference>
<keyword evidence="2" id="KW-1185">Reference proteome</keyword>
<dbReference type="SUPFAM" id="SSF55486">
    <property type="entry name" value="Metalloproteases ('zincins'), catalytic domain"/>
    <property type="match status" value="1"/>
</dbReference>
<dbReference type="KEGG" id="gfm:Enr17x_21250"/>
<dbReference type="Proteomes" id="UP000318313">
    <property type="component" value="Chromosome"/>
</dbReference>
<dbReference type="Gene3D" id="1.10.1330.10">
    <property type="entry name" value="Dockerin domain"/>
    <property type="match status" value="1"/>
</dbReference>
<proteinExistence type="predicted"/>
<dbReference type="RefSeq" id="WP_145308338.1">
    <property type="nucleotide sequence ID" value="NZ_CP037452.1"/>
</dbReference>
<dbReference type="Pfam" id="PF18888">
    <property type="entry name" value="DUF5650"/>
    <property type="match status" value="12"/>
</dbReference>
<organism evidence="1 2">
    <name type="scientific">Gimesia fumaroli</name>
    <dbReference type="NCBI Taxonomy" id="2527976"/>
    <lineage>
        <taxon>Bacteria</taxon>
        <taxon>Pseudomonadati</taxon>
        <taxon>Planctomycetota</taxon>
        <taxon>Planctomycetia</taxon>
        <taxon>Planctomycetales</taxon>
        <taxon>Planctomycetaceae</taxon>
        <taxon>Gimesia</taxon>
    </lineage>
</organism>
<sequence length="1421" mass="147852">MRHSQIRFQKLLYLMRPMYQGLFARPQRRAASRTHKKRFQPTNCQVEFLEARTMLTAAFSELTNPNPAVFSDFGDSVVTLSTGNIVVTDPSYNNWSGAVYLFNGDSGELISTLVGDSYEQIGSGGVTALPNGNFVVSSPKWSNGNPGWQVGAVTFGNGVTGVGGVISADNSLIGASPLDGIGGARITVLDNGNYVVSNPFWDNGSMTNVGAVTFGDATTGVTGAISAANSLVGASASDSIGFNYGNEPGIKVLANGNYLVGSPFWDNGSYEDAGALTWGNGTTGTVGIVSSLNSLIGSSEEDFVGDFKDGEVNITLLANGNYVLCSPGWDNGSVMDAGAVTFGNGTTGTSGVISSANSLVGTTADDKLGYIHPTTSSVTELTNGNYVITSPLWDNSTIIDAGAVTFGSGTTGVIGEISATNSLVGVAKSDKLGSGGPSLNGVSPLANGNYVVSSPFWNNGSVSDAGAATFGSGTTGVSGTITASNSLVGLTKDDLVGHAGVAALTNGNYVVSSPAWSDSSGTVVGAVTFGDGSTGINGTISSANSLVGSSNADNVGIGGVVALPNGNYVAISSNWSFKKGAVTFGNGTTGITGILSADNSLVGTEDRSYVGLDGVTVLANGNYVVVSSKWGNVSFYDVGAVTWGSGTAGVTGAVSAANSYVGAKGGDRVGSQGVVALTNENYVLSSPDWDNGTILNAGAVTFGDGTIGSSGLVSSTNSLVGSTAGDQLGHSEFGLSAVTVLSNGNYVVASPDWDYGAIVDAGAVTFGNGMTGVSGVITSANSLVGAHSDDRVGAYRAGAPGVTALPNGNYLVRSMDWDNGSIDEGGGVTFGDGTTGVSGFLTSGNSVASMQGGSFFINLIRDDVNQTFLVAYEEENTIWIGSQIDGFAGTTFDLIEDVVISENAPEQSIDLTGLEPVTEGPVIWSASSDNPDVIPDSGLTVLDEGGRPRLRVAPPAGRTGTARITVQVEDGGLDQNLDTPEDNGTFQRIFTLTINAIEESTDESLSLRIVETPTTVDANGEASVLPANETWIGEWSTYWVEIWVHTENLNSEGVALVAVDLNYLTVATSATEIHFGQAFTQNQSGMIYDANGVIHQLAASTETADLGIENQLLFARIKFEAQEQDEVTLGLGGESLGSETLSFEITNSLIGLRNGQGVEPLNIENADTTIWANPYDLNDDGEINIRDLVRFITVYGDIPSESDSDDAWFADLNQNNRVEIRDLVLFVSNYGKGKANSSRISYPANFPEAWNQQLIVKISQTLNQSGDTLTQTAAESMLESAKVSLTTNLNSSGREKLDQIQVRIGDLEGDSLGLASADTIYLDQDAAGYHWFIDETPLDHHEFEFDSRLTLIALSGSEADGLIDLWTVICHELGHILGYEHAEVGVMEATLEPGVRKLPDWNEETDQFFGSLNEETELLSF</sequence>
<dbReference type="PROSITE" id="PS00018">
    <property type="entry name" value="EF_HAND_1"/>
    <property type="match status" value="2"/>
</dbReference>